<dbReference type="InterPro" id="IPR029062">
    <property type="entry name" value="Class_I_gatase-like"/>
</dbReference>
<dbReference type="HOGENOM" id="CLU_445123_0_0_1"/>
<reference evidence="2" key="2">
    <citation type="submission" date="2024-10" db="UniProtKB">
        <authorList>
            <consortium name="EnsemblProtists"/>
        </authorList>
    </citation>
    <scope>IDENTIFICATION</scope>
</reference>
<dbReference type="SUPFAM" id="SSF82199">
    <property type="entry name" value="SET domain"/>
    <property type="match status" value="1"/>
</dbReference>
<dbReference type="InterPro" id="IPR046341">
    <property type="entry name" value="SET_dom_sf"/>
</dbReference>
<dbReference type="SUPFAM" id="SSF52317">
    <property type="entry name" value="Class I glutamine amidotransferase-like"/>
    <property type="match status" value="1"/>
</dbReference>
<dbReference type="AlphaFoldDB" id="A0A0D3L1C7"/>
<dbReference type="PaxDb" id="2903-EOD41812"/>
<evidence type="ECO:0000313" key="3">
    <source>
        <dbReference type="Proteomes" id="UP000013827"/>
    </source>
</evidence>
<evidence type="ECO:0000313" key="2">
    <source>
        <dbReference type="EnsemblProtists" id="EOD41812"/>
    </source>
</evidence>
<dbReference type="GeneID" id="17287082"/>
<proteinExistence type="predicted"/>
<protein>
    <recommendedName>
        <fullName evidence="1">Biotin-protein ligase N-terminal domain-containing protein</fullName>
    </recommendedName>
</protein>
<organism evidence="2 3">
    <name type="scientific">Emiliania huxleyi (strain CCMP1516)</name>
    <dbReference type="NCBI Taxonomy" id="280463"/>
    <lineage>
        <taxon>Eukaryota</taxon>
        <taxon>Haptista</taxon>
        <taxon>Haptophyta</taxon>
        <taxon>Prymnesiophyceae</taxon>
        <taxon>Isochrysidales</taxon>
        <taxon>Noelaerhabdaceae</taxon>
        <taxon>Emiliania</taxon>
    </lineage>
</organism>
<evidence type="ECO:0000259" key="1">
    <source>
        <dbReference type="Pfam" id="PF09825"/>
    </source>
</evidence>
<dbReference type="Pfam" id="PF09825">
    <property type="entry name" value="BPL_N"/>
    <property type="match status" value="1"/>
</dbReference>
<dbReference type="RefSeq" id="XP_005794241.1">
    <property type="nucleotide sequence ID" value="XM_005794184.1"/>
</dbReference>
<dbReference type="eggNOG" id="ENOG502T0G1">
    <property type="taxonomic scope" value="Eukaryota"/>
</dbReference>
<dbReference type="KEGG" id="ehx:EMIHUDRAFT_194345"/>
<sequence length="614" mass="62940">MWAGGEHVAYLPDPVKLASEAGYPAPDVRERLAGEAGMAFTTLSCEDVASGRLAGHTVLVVPGGFAPHTFARLGDAGAAAIREWTRAGGGFVGVCAGAFLGCELGLLPVSVRDIDHVGAEATPCRVAFTAAGQDLLGGPSAPVIARYANGPLLQLLEQEGGGAALQVLATFASSARPAAVAMEGSPAIVAGRFGDGLGPSWSSAFLRWQPPRRGARKGGQLHGRLSLYADDVAPPPEPLTEAEAEAFFSSGGATRPAWASAVCDAAAGASLGAEATAALLSRGLACGDIAAMSAGSLARLHGSWVGTIGQMVRLRACAADQQLPPPPLLSLPEDLLQRILHMASTWPGGDAAAMPLVCRHCARLCDEAWWRRLLQSRWPGVCEAMGGCGEGGAVGGTRSAFLPHLPPTEPRAMPTSFLVLLPAAPAQALGGGRPPLVCASPVPLAAGAAVCEVAGRVRFADIGPGGGDASSTQVRLSGRAGCWFGDGTVRLDVLREGAVTSVVLDARAEGNASRWVRLQRAQANCFLEAVFVDDGPARILLRCSRSVAAGEPLSISDLHLLSGPRPQQAAAAEPTCVREHSTRPTMQALGGMLGMLLQSKDREGGGGVYCMVAL</sequence>
<reference evidence="3" key="1">
    <citation type="journal article" date="2013" name="Nature">
        <title>Pan genome of the phytoplankton Emiliania underpins its global distribution.</title>
        <authorList>
            <person name="Read B.A."/>
            <person name="Kegel J."/>
            <person name="Klute M.J."/>
            <person name="Kuo A."/>
            <person name="Lefebvre S.C."/>
            <person name="Maumus F."/>
            <person name="Mayer C."/>
            <person name="Miller J."/>
            <person name="Monier A."/>
            <person name="Salamov A."/>
            <person name="Young J."/>
            <person name="Aguilar M."/>
            <person name="Claverie J.M."/>
            <person name="Frickenhaus S."/>
            <person name="Gonzalez K."/>
            <person name="Herman E.K."/>
            <person name="Lin Y.C."/>
            <person name="Napier J."/>
            <person name="Ogata H."/>
            <person name="Sarno A.F."/>
            <person name="Shmutz J."/>
            <person name="Schroeder D."/>
            <person name="de Vargas C."/>
            <person name="Verret F."/>
            <person name="von Dassow P."/>
            <person name="Valentin K."/>
            <person name="Van de Peer Y."/>
            <person name="Wheeler G."/>
            <person name="Dacks J.B."/>
            <person name="Delwiche C.F."/>
            <person name="Dyhrman S.T."/>
            <person name="Glockner G."/>
            <person name="John U."/>
            <person name="Richards T."/>
            <person name="Worden A.Z."/>
            <person name="Zhang X."/>
            <person name="Grigoriev I.V."/>
            <person name="Allen A.E."/>
            <person name="Bidle K."/>
            <person name="Borodovsky M."/>
            <person name="Bowler C."/>
            <person name="Brownlee C."/>
            <person name="Cock J.M."/>
            <person name="Elias M."/>
            <person name="Gladyshev V.N."/>
            <person name="Groth M."/>
            <person name="Guda C."/>
            <person name="Hadaegh A."/>
            <person name="Iglesias-Rodriguez M.D."/>
            <person name="Jenkins J."/>
            <person name="Jones B.M."/>
            <person name="Lawson T."/>
            <person name="Leese F."/>
            <person name="Lindquist E."/>
            <person name="Lobanov A."/>
            <person name="Lomsadze A."/>
            <person name="Malik S.B."/>
            <person name="Marsh M.E."/>
            <person name="Mackinder L."/>
            <person name="Mock T."/>
            <person name="Mueller-Roeber B."/>
            <person name="Pagarete A."/>
            <person name="Parker M."/>
            <person name="Probert I."/>
            <person name="Quesneville H."/>
            <person name="Raines C."/>
            <person name="Rensing S.A."/>
            <person name="Riano-Pachon D.M."/>
            <person name="Richier S."/>
            <person name="Rokitta S."/>
            <person name="Shiraiwa Y."/>
            <person name="Soanes D.M."/>
            <person name="van der Giezen M."/>
            <person name="Wahlund T.M."/>
            <person name="Williams B."/>
            <person name="Wilson W."/>
            <person name="Wolfe G."/>
            <person name="Wurch L.L."/>
        </authorList>
    </citation>
    <scope>NUCLEOTIDE SEQUENCE</scope>
</reference>
<dbReference type="Proteomes" id="UP000013827">
    <property type="component" value="Unassembled WGS sequence"/>
</dbReference>
<keyword evidence="3" id="KW-1185">Reference proteome</keyword>
<feature type="domain" description="Biotin-protein ligase N-terminal" evidence="1">
    <location>
        <begin position="57"/>
        <end position="103"/>
    </location>
</feature>
<dbReference type="EnsemblProtists" id="EOD41812">
    <property type="protein sequence ID" value="EOD41812"/>
    <property type="gene ID" value="EMIHUDRAFT_194345"/>
</dbReference>
<dbReference type="InterPro" id="IPR019197">
    <property type="entry name" value="Biotin-prot_ligase_N"/>
</dbReference>
<dbReference type="SUPFAM" id="SSF81383">
    <property type="entry name" value="F-box domain"/>
    <property type="match status" value="1"/>
</dbReference>
<accession>A0A0D3L1C7</accession>
<dbReference type="InterPro" id="IPR036047">
    <property type="entry name" value="F-box-like_dom_sf"/>
</dbReference>
<name>A0A0D3L1C7_EMIH1</name>